<dbReference type="PANTHER" id="PTHR23073">
    <property type="entry name" value="26S PROTEASOME REGULATORY SUBUNIT"/>
    <property type="match status" value="1"/>
</dbReference>
<dbReference type="EMBL" id="CP013099">
    <property type="protein sequence ID" value="ALP53806.1"/>
    <property type="molecule type" value="Genomic_DNA"/>
</dbReference>
<dbReference type="CDD" id="cd19481">
    <property type="entry name" value="RecA-like_protease"/>
    <property type="match status" value="1"/>
</dbReference>
<sequence>MRHIALGCVGRLLFAEADVEPVGAEQVYLYNHYDPLREVTDLAGLLTQLLRHPAPADRTMVQMAERLGLSHAEIIAVMLALMVEEEPMVGRVLAHIQAPVGGSRPALGMLEAALAPLSGAPGWVSGALLAGPAIASGALQLLNQQAPLPEQTVKMPMGLALLLRDKPLLWPGCRDLSQAAGVRLPLSTLETAARHAATLQGCVHGVLVLRSASKAEARAVAAEIAAQLQCAPWLIATADNDLAGLGVACLIGGRLPVFEYDMGAEAQVLVPELAGYEGPRLVLTGPDGQVKTARGSLKQWQLMPPPESERRQLWLEYLQHAALANQLAGAHIHSSGRIAELAELAQREARLQQRERPDIHDIRRAAWEAEAGALGNLAQPMTAEIPDEALVLSKSVDHELQQLLARCRAREHLDASLGVTIKVRYQQGVRCLMTGASGTGKTLAASWLATRLGLPLYRVDLAAVVSKYIGETEKNLAALLARAEHSEIVLLFDEADSLFGKRTDVKDSTDRFANSQTNYLLQRIEFYRGIVVLTSNSRERFDAAFTRRLDKIIEFPLPNPQERRALWQAHLGDQHQLNTKQINQLAAASDLAGGHIRNAVLTAAVAAQAAQRPIAFADVVSALMGEYRKLGRQFPSELRRYGTG</sequence>
<accession>A0A0S2TF92</accession>
<dbReference type="InterPro" id="IPR050221">
    <property type="entry name" value="26S_Proteasome_ATPase"/>
</dbReference>
<dbReference type="Pfam" id="PF00004">
    <property type="entry name" value="AAA"/>
    <property type="match status" value="1"/>
</dbReference>
<evidence type="ECO:0000259" key="4">
    <source>
        <dbReference type="SMART" id="SM00382"/>
    </source>
</evidence>
<protein>
    <recommendedName>
        <fullName evidence="4">AAA+ ATPase domain-containing protein</fullName>
    </recommendedName>
</protein>
<dbReference type="KEGG" id="tee:Tel_12055"/>
<proteinExistence type="inferred from homology"/>
<dbReference type="SUPFAM" id="SSF52540">
    <property type="entry name" value="P-loop containing nucleoside triphosphate hydrolases"/>
    <property type="match status" value="1"/>
</dbReference>
<dbReference type="InterPro" id="IPR027417">
    <property type="entry name" value="P-loop_NTPase"/>
</dbReference>
<dbReference type="InterPro" id="IPR003593">
    <property type="entry name" value="AAA+_ATPase"/>
</dbReference>
<keyword evidence="3" id="KW-0067">ATP-binding</keyword>
<dbReference type="Proteomes" id="UP000055136">
    <property type="component" value="Chromosome"/>
</dbReference>
<dbReference type="Gene3D" id="3.40.50.300">
    <property type="entry name" value="P-loop containing nucleotide triphosphate hydrolases"/>
    <property type="match status" value="1"/>
</dbReference>
<reference evidence="5" key="1">
    <citation type="submission" date="2015-10" db="EMBL/GenBank/DDBJ databases">
        <title>Description of Candidatus Tenderia electrophaga gen. nov, sp. nov., an Uncultivated Electroautotroph from a Biocathode Enrichment.</title>
        <authorList>
            <person name="Eddie B.J."/>
            <person name="Malanoski A.P."/>
            <person name="Wang Z."/>
            <person name="Hall R.J."/>
            <person name="Oh S.D."/>
            <person name="Heiner C."/>
            <person name="Lin B."/>
            <person name="Strycharz-Glaven S.M."/>
        </authorList>
    </citation>
    <scope>NUCLEOTIDE SEQUENCE [LARGE SCALE GENOMIC DNA]</scope>
    <source>
        <strain evidence="5">NRL1</strain>
    </source>
</reference>
<evidence type="ECO:0000256" key="2">
    <source>
        <dbReference type="ARBA" id="ARBA00022741"/>
    </source>
</evidence>
<dbReference type="STRING" id="1748243.Tel_12055"/>
<evidence type="ECO:0000313" key="5">
    <source>
        <dbReference type="EMBL" id="ALP53806.1"/>
    </source>
</evidence>
<evidence type="ECO:0000256" key="1">
    <source>
        <dbReference type="ARBA" id="ARBA00006914"/>
    </source>
</evidence>
<evidence type="ECO:0000313" key="6">
    <source>
        <dbReference type="Proteomes" id="UP000055136"/>
    </source>
</evidence>
<keyword evidence="2" id="KW-0547">Nucleotide-binding</keyword>
<dbReference type="SMART" id="SM00382">
    <property type="entry name" value="AAA"/>
    <property type="match status" value="1"/>
</dbReference>
<dbReference type="GO" id="GO:0016887">
    <property type="term" value="F:ATP hydrolysis activity"/>
    <property type="evidence" value="ECO:0007669"/>
    <property type="project" value="InterPro"/>
</dbReference>
<dbReference type="AlphaFoldDB" id="A0A0S2TF92"/>
<feature type="domain" description="AAA+ ATPase" evidence="4">
    <location>
        <begin position="427"/>
        <end position="559"/>
    </location>
</feature>
<gene>
    <name evidence="5" type="ORF">Tel_12055</name>
</gene>
<organism evidence="5 6">
    <name type="scientific">Candidatus Tenderia electrophaga</name>
    <dbReference type="NCBI Taxonomy" id="1748243"/>
    <lineage>
        <taxon>Bacteria</taxon>
        <taxon>Pseudomonadati</taxon>
        <taxon>Pseudomonadota</taxon>
        <taxon>Gammaproteobacteria</taxon>
        <taxon>Candidatus Tenderiales</taxon>
        <taxon>Candidatus Tenderiaceae</taxon>
        <taxon>Candidatus Tenderia</taxon>
    </lineage>
</organism>
<comment type="similarity">
    <text evidence="1">Belongs to the AAA ATPase family.</text>
</comment>
<evidence type="ECO:0000256" key="3">
    <source>
        <dbReference type="ARBA" id="ARBA00022840"/>
    </source>
</evidence>
<keyword evidence="6" id="KW-1185">Reference proteome</keyword>
<dbReference type="GO" id="GO:0005524">
    <property type="term" value="F:ATP binding"/>
    <property type="evidence" value="ECO:0007669"/>
    <property type="project" value="UniProtKB-KW"/>
</dbReference>
<dbReference type="InterPro" id="IPR003959">
    <property type="entry name" value="ATPase_AAA_core"/>
</dbReference>
<name>A0A0S2TF92_9GAMM</name>